<dbReference type="PROSITE" id="PS51184">
    <property type="entry name" value="JMJC"/>
    <property type="match status" value="1"/>
</dbReference>
<dbReference type="SMART" id="SM00558">
    <property type="entry name" value="JmjC"/>
    <property type="match status" value="1"/>
</dbReference>
<dbReference type="PANTHER" id="PTHR12480:SF6">
    <property type="entry name" value="2-OXOGLUTARATE AND IRON-DEPENDENT OXYGENASE JMJD4"/>
    <property type="match status" value="1"/>
</dbReference>
<dbReference type="OrthoDB" id="9764016at2"/>
<dbReference type="InterPro" id="IPR050910">
    <property type="entry name" value="JMJD6_ArgDemeth/LysHydrox"/>
</dbReference>
<sequence length="233" mass="25629">MTADRPVVHRGLGLGWPVFAALQEPALRQREDRPVEVEDAEGRTVTARLSEVLDELSAPDPRGLYLRHQLVSEFDPGLWALVPRGVRRHNWLSALPEDVRPDWAWVMIGAAGTRSPMHVDVAASAAWNLLCAGRKRWAFHPRRRAEEWHLLPAGCAGDDRGAEPVELVQEPGDVVVTPSGWAHEVVNLTGTVSITANFVNGGNLDFALRYFDLVGDEASRDLLTAVGASFGHR</sequence>
<keyword evidence="3" id="KW-1185">Reference proteome</keyword>
<protein>
    <submittedName>
        <fullName evidence="2">Transcription factor jumonji</fullName>
    </submittedName>
</protein>
<dbReference type="GO" id="GO:0043565">
    <property type="term" value="F:sequence-specific DNA binding"/>
    <property type="evidence" value="ECO:0007669"/>
    <property type="project" value="TreeGrafter"/>
</dbReference>
<evidence type="ECO:0000313" key="3">
    <source>
        <dbReference type="Proteomes" id="UP000325787"/>
    </source>
</evidence>
<proteinExistence type="predicted"/>
<dbReference type="SUPFAM" id="SSF51197">
    <property type="entry name" value="Clavaminate synthase-like"/>
    <property type="match status" value="1"/>
</dbReference>
<evidence type="ECO:0000259" key="1">
    <source>
        <dbReference type="PROSITE" id="PS51184"/>
    </source>
</evidence>
<accession>A0A5Q0HCH9</accession>
<dbReference type="Pfam" id="PF02373">
    <property type="entry name" value="JmjC"/>
    <property type="match status" value="1"/>
</dbReference>
<dbReference type="GO" id="GO:0016706">
    <property type="term" value="F:2-oxoglutarate-dependent dioxygenase activity"/>
    <property type="evidence" value="ECO:0007669"/>
    <property type="project" value="TreeGrafter"/>
</dbReference>
<organism evidence="2 3">
    <name type="scientific">Saccharothrix syringae</name>
    <name type="common">Nocardiopsis syringae</name>
    <dbReference type="NCBI Taxonomy" id="103733"/>
    <lineage>
        <taxon>Bacteria</taxon>
        <taxon>Bacillati</taxon>
        <taxon>Actinomycetota</taxon>
        <taxon>Actinomycetes</taxon>
        <taxon>Pseudonocardiales</taxon>
        <taxon>Pseudonocardiaceae</taxon>
        <taxon>Saccharothrix</taxon>
    </lineage>
</organism>
<dbReference type="PANTHER" id="PTHR12480">
    <property type="entry name" value="ARGININE DEMETHYLASE AND LYSYL-HYDROXYLASE JMJD"/>
    <property type="match status" value="1"/>
</dbReference>
<dbReference type="GO" id="GO:0045905">
    <property type="term" value="P:positive regulation of translational termination"/>
    <property type="evidence" value="ECO:0007669"/>
    <property type="project" value="TreeGrafter"/>
</dbReference>
<name>A0A5Q0HCH9_SACSY</name>
<gene>
    <name evidence="2" type="ORF">EKG83_00965</name>
</gene>
<dbReference type="AlphaFoldDB" id="A0A5Q0HCH9"/>
<dbReference type="KEGG" id="ssyi:EKG83_00965"/>
<reference evidence="3" key="1">
    <citation type="journal article" date="2021" name="Curr. Microbiol.">
        <title>Complete genome of nocamycin-producing strain Saccharothrix syringae NRRL B-16468 reveals the biosynthetic potential for secondary metabolites.</title>
        <authorList>
            <person name="Mo X."/>
            <person name="Yang S."/>
        </authorList>
    </citation>
    <scope>NUCLEOTIDE SEQUENCE [LARGE SCALE GENOMIC DNA]</scope>
    <source>
        <strain evidence="3">ATCC 51364 / DSM 43886 / JCM 6844 / KCTC 9398 / NBRC 14523 / NRRL B-16468 / INA 2240</strain>
    </source>
</reference>
<dbReference type="InterPro" id="IPR003347">
    <property type="entry name" value="JmjC_dom"/>
</dbReference>
<evidence type="ECO:0000313" key="2">
    <source>
        <dbReference type="EMBL" id="QFZ23956.1"/>
    </source>
</evidence>
<dbReference type="GO" id="GO:0005737">
    <property type="term" value="C:cytoplasm"/>
    <property type="evidence" value="ECO:0007669"/>
    <property type="project" value="TreeGrafter"/>
</dbReference>
<dbReference type="Gene3D" id="2.60.120.650">
    <property type="entry name" value="Cupin"/>
    <property type="match status" value="1"/>
</dbReference>
<feature type="domain" description="JmjC" evidence="1">
    <location>
        <begin position="71"/>
        <end position="215"/>
    </location>
</feature>
<dbReference type="Proteomes" id="UP000325787">
    <property type="component" value="Chromosome"/>
</dbReference>
<dbReference type="EMBL" id="CP034550">
    <property type="protein sequence ID" value="QFZ23956.1"/>
    <property type="molecule type" value="Genomic_DNA"/>
</dbReference>